<feature type="transmembrane region" description="Helical" evidence="9">
    <location>
        <begin position="12"/>
        <end position="34"/>
    </location>
</feature>
<dbReference type="Gene3D" id="3.90.1150.10">
    <property type="entry name" value="Aspartate Aminotransferase, domain 1"/>
    <property type="match status" value="1"/>
</dbReference>
<comment type="cofactor">
    <cofactor evidence="1 8">
        <name>pyridoxal 5'-phosphate</name>
        <dbReference type="ChEBI" id="CHEBI:597326"/>
    </cofactor>
</comment>
<dbReference type="GO" id="GO:0017059">
    <property type="term" value="C:serine palmitoyltransferase complex"/>
    <property type="evidence" value="ECO:0007669"/>
    <property type="project" value="TreeGrafter"/>
</dbReference>
<dbReference type="GO" id="GO:0004758">
    <property type="term" value="F:serine C-palmitoyltransferase activity"/>
    <property type="evidence" value="ECO:0007669"/>
    <property type="project" value="UniProtKB-EC"/>
</dbReference>
<dbReference type="PANTHER" id="PTHR13693:SF3">
    <property type="entry name" value="LD36009P"/>
    <property type="match status" value="1"/>
</dbReference>
<dbReference type="GO" id="GO:0046512">
    <property type="term" value="P:sphingosine biosynthetic process"/>
    <property type="evidence" value="ECO:0007669"/>
    <property type="project" value="TreeGrafter"/>
</dbReference>
<name>A0A6G1SAS6_9ACAR</name>
<evidence type="ECO:0000256" key="7">
    <source>
        <dbReference type="ARBA" id="ARBA00048528"/>
    </source>
</evidence>
<dbReference type="Pfam" id="PF00155">
    <property type="entry name" value="Aminotran_1_2"/>
    <property type="match status" value="1"/>
</dbReference>
<evidence type="ECO:0000256" key="9">
    <source>
        <dbReference type="SAM" id="Phobius"/>
    </source>
</evidence>
<comment type="catalytic activity">
    <reaction evidence="7">
        <text>L-serine + hexadecanoyl-CoA + H(+) = 3-oxosphinganine + CO2 + CoA</text>
        <dbReference type="Rhea" id="RHEA:14761"/>
        <dbReference type="ChEBI" id="CHEBI:15378"/>
        <dbReference type="ChEBI" id="CHEBI:16526"/>
        <dbReference type="ChEBI" id="CHEBI:33384"/>
        <dbReference type="ChEBI" id="CHEBI:57287"/>
        <dbReference type="ChEBI" id="CHEBI:57379"/>
        <dbReference type="ChEBI" id="CHEBI:58299"/>
        <dbReference type="EC" id="2.3.1.50"/>
    </reaction>
</comment>
<reference evidence="11" key="1">
    <citation type="submission" date="2018-10" db="EMBL/GenBank/DDBJ databases">
        <title>Transcriptome assembly of Aceria tosichella (Wheat curl mite) Type 2.</title>
        <authorList>
            <person name="Scully E.D."/>
            <person name="Geib S.M."/>
            <person name="Palmer N.A."/>
            <person name="Gupta A.K."/>
            <person name="Sarath G."/>
            <person name="Tatineni S."/>
        </authorList>
    </citation>
    <scope>NUCLEOTIDE SEQUENCE</scope>
    <source>
        <strain evidence="11">LincolnNE</strain>
    </source>
</reference>
<dbReference type="PANTHER" id="PTHR13693">
    <property type="entry name" value="CLASS II AMINOTRANSFERASE/8-AMINO-7-OXONONANOATE SYNTHASE"/>
    <property type="match status" value="1"/>
</dbReference>
<keyword evidence="9" id="KW-0812">Transmembrane</keyword>
<accession>A0A6G1SAS6</accession>
<evidence type="ECO:0000256" key="2">
    <source>
        <dbReference type="ARBA" id="ARBA00008392"/>
    </source>
</evidence>
<proteinExistence type="inferred from homology"/>
<keyword evidence="4 11" id="KW-0808">Transferase</keyword>
<evidence type="ECO:0000256" key="6">
    <source>
        <dbReference type="ARBA" id="ARBA00023315"/>
    </source>
</evidence>
<dbReference type="InterPro" id="IPR004839">
    <property type="entry name" value="Aminotransferase_I/II_large"/>
</dbReference>
<keyword evidence="9" id="KW-1133">Transmembrane helix</keyword>
<evidence type="ECO:0000256" key="5">
    <source>
        <dbReference type="ARBA" id="ARBA00022898"/>
    </source>
</evidence>
<dbReference type="InterPro" id="IPR015424">
    <property type="entry name" value="PyrdxlP-dep_Trfase"/>
</dbReference>
<dbReference type="EC" id="2.3.1.50" evidence="3"/>
<evidence type="ECO:0000256" key="4">
    <source>
        <dbReference type="ARBA" id="ARBA00022679"/>
    </source>
</evidence>
<dbReference type="AlphaFoldDB" id="A0A6G1SAS6"/>
<feature type="domain" description="Aminotransferase class I/classII large" evidence="10">
    <location>
        <begin position="116"/>
        <end position="477"/>
    </location>
</feature>
<gene>
    <name evidence="11" type="primary">Sptlc2_0</name>
    <name evidence="11" type="ORF">g.2787</name>
</gene>
<dbReference type="PROSITE" id="PS00599">
    <property type="entry name" value="AA_TRANSFER_CLASS_2"/>
    <property type="match status" value="1"/>
</dbReference>
<dbReference type="GO" id="GO:0016020">
    <property type="term" value="C:membrane"/>
    <property type="evidence" value="ECO:0007669"/>
    <property type="project" value="GOC"/>
</dbReference>
<dbReference type="InterPro" id="IPR015421">
    <property type="entry name" value="PyrdxlP-dep_Trfase_major"/>
</dbReference>
<evidence type="ECO:0000256" key="1">
    <source>
        <dbReference type="ARBA" id="ARBA00001933"/>
    </source>
</evidence>
<dbReference type="Gene3D" id="3.40.640.10">
    <property type="entry name" value="Type I PLP-dependent aspartate aminotransferase-like (Major domain)"/>
    <property type="match status" value="1"/>
</dbReference>
<organism evidence="11">
    <name type="scientific">Aceria tosichella</name>
    <name type="common">wheat curl mite</name>
    <dbReference type="NCBI Taxonomy" id="561515"/>
    <lineage>
        <taxon>Eukaryota</taxon>
        <taxon>Metazoa</taxon>
        <taxon>Ecdysozoa</taxon>
        <taxon>Arthropoda</taxon>
        <taxon>Chelicerata</taxon>
        <taxon>Arachnida</taxon>
        <taxon>Acari</taxon>
        <taxon>Acariformes</taxon>
        <taxon>Trombidiformes</taxon>
        <taxon>Prostigmata</taxon>
        <taxon>Eupodina</taxon>
        <taxon>Eriophyoidea</taxon>
        <taxon>Eriophyidae</taxon>
        <taxon>Eriophyinae</taxon>
        <taxon>Aceriini</taxon>
        <taxon>Aceria</taxon>
    </lineage>
</organism>
<protein>
    <recommendedName>
        <fullName evidence="3">serine C-palmitoyltransferase</fullName>
        <ecNumber evidence="3">2.3.1.50</ecNumber>
    </recommendedName>
</protein>
<keyword evidence="6" id="KW-0012">Acyltransferase</keyword>
<dbReference type="EMBL" id="GGYP01002496">
    <property type="protein sequence ID" value="MDE47267.1"/>
    <property type="molecule type" value="Transcribed_RNA"/>
</dbReference>
<evidence type="ECO:0000256" key="8">
    <source>
        <dbReference type="RuleBase" id="RU003693"/>
    </source>
</evidence>
<sequence length="495" mass="55490">MARDENSAKKIMVPWLLAFMVNAGTLLIFFIGYLRDFLRYIGIENNQLMVEGPHRRSYPALYRSFEGFYIRNYYRRLRDGWNQPIKSVPGAEIDVMNRYSDDYNVTFKYTGTCTRAINMGSYNYLGMAENSGPRLEAVCDEIKRYGPGTTSSRSEFGTTATLLELEQKMAKYLGVEAALVVGMGFATNSNNIPALAGGKGTLIMSDELNHASLIVGCKISGATCKVFKHNNTIDLETKLRKELLKGQPTDDGSPFKPWRKVIIIVEGIYSMEGTIVNLPEVIRIKKKYKAYLYLDEAHSIGALDKGVVNYYRCDPKDVDVLMGTFTKSFGAAGGYIGGSKKLIDYLRVRSHATYYAATMAPPVARQIIGVIDSIIGNEDPSRNEGLQRIKKLRENTIYFRSKLKERGLMLIGNYDSPIVPMMVYSATIVVEIIRAALKKNVALVGAGFPATPLLEARVRFCVSSAHTREMLDRVIDVVDEIGEKMWLKTQYRAAY</sequence>
<dbReference type="GO" id="GO:0030170">
    <property type="term" value="F:pyridoxal phosphate binding"/>
    <property type="evidence" value="ECO:0007669"/>
    <property type="project" value="InterPro"/>
</dbReference>
<dbReference type="CDD" id="cd06454">
    <property type="entry name" value="KBL_like"/>
    <property type="match status" value="1"/>
</dbReference>
<evidence type="ECO:0000259" key="10">
    <source>
        <dbReference type="Pfam" id="PF00155"/>
    </source>
</evidence>
<dbReference type="SUPFAM" id="SSF53383">
    <property type="entry name" value="PLP-dependent transferases"/>
    <property type="match status" value="1"/>
</dbReference>
<keyword evidence="5 8" id="KW-0663">Pyridoxal phosphate</keyword>
<dbReference type="GO" id="GO:0046513">
    <property type="term" value="P:ceramide biosynthetic process"/>
    <property type="evidence" value="ECO:0007669"/>
    <property type="project" value="TreeGrafter"/>
</dbReference>
<evidence type="ECO:0000256" key="3">
    <source>
        <dbReference type="ARBA" id="ARBA00013220"/>
    </source>
</evidence>
<evidence type="ECO:0000313" key="11">
    <source>
        <dbReference type="EMBL" id="MDE47267.1"/>
    </source>
</evidence>
<comment type="similarity">
    <text evidence="2 8">Belongs to the class-II pyridoxal-phosphate-dependent aminotransferase family.</text>
</comment>
<dbReference type="InterPro" id="IPR001917">
    <property type="entry name" value="Aminotrans_II_pyridoxalP_BS"/>
</dbReference>
<dbReference type="InterPro" id="IPR015422">
    <property type="entry name" value="PyrdxlP-dep_Trfase_small"/>
</dbReference>
<keyword evidence="9" id="KW-0472">Membrane</keyword>
<dbReference type="InterPro" id="IPR050087">
    <property type="entry name" value="AON_synthase_class-II"/>
</dbReference>